<keyword evidence="7" id="KW-1006">Bacterial flagellum protein export</keyword>
<evidence type="ECO:0000256" key="3">
    <source>
        <dbReference type="ARBA" id="ARBA00016507"/>
    </source>
</evidence>
<accession>A0A2S0PCV5</accession>
<keyword evidence="6" id="KW-0653">Protein transport</keyword>
<dbReference type="InterPro" id="IPR018035">
    <property type="entry name" value="Flagellar_FliH/T3SS_HrpE"/>
</dbReference>
<feature type="compositionally biased region" description="Basic residues" evidence="8">
    <location>
        <begin position="156"/>
        <end position="168"/>
    </location>
</feature>
<dbReference type="RefSeq" id="WP_107889802.1">
    <property type="nucleotide sequence ID" value="NZ_CP028519.1"/>
</dbReference>
<comment type="function">
    <text evidence="1">Needed for flagellar regrowth and assembly.</text>
</comment>
<evidence type="ECO:0000256" key="8">
    <source>
        <dbReference type="SAM" id="MobiDB-lite"/>
    </source>
</evidence>
<dbReference type="KEGG" id="maer:DAI18_14820"/>
<reference evidence="10 11" key="1">
    <citation type="submission" date="2018-04" db="EMBL/GenBank/DDBJ databases">
        <title>Denitrifier Microvirgula.</title>
        <authorList>
            <person name="Anderson E."/>
            <person name="Jang J."/>
            <person name="Ishii S."/>
        </authorList>
    </citation>
    <scope>NUCLEOTIDE SEQUENCE [LARGE SCALE GENOMIC DNA]</scope>
    <source>
        <strain evidence="10 11">BE2.4</strain>
    </source>
</reference>
<feature type="domain" description="Flagellar assembly protein FliH/Type III secretion system HrpE" evidence="9">
    <location>
        <begin position="264"/>
        <end position="385"/>
    </location>
</feature>
<dbReference type="GO" id="GO:0005829">
    <property type="term" value="C:cytosol"/>
    <property type="evidence" value="ECO:0007669"/>
    <property type="project" value="TreeGrafter"/>
</dbReference>
<evidence type="ECO:0000256" key="1">
    <source>
        <dbReference type="ARBA" id="ARBA00003041"/>
    </source>
</evidence>
<dbReference type="AlphaFoldDB" id="A0A2S0PCV5"/>
<keyword evidence="5" id="KW-1005">Bacterial flagellum biogenesis</keyword>
<sequence>MNQTAETRPLRAALAVSALSSGDRAWLAGQLTPDERLRLDAVLGDLKDQSLPALAQVVDAALTPGQERIWLAQRLPALAARLALAPEALWPRLGAVLGTGLRQLVLQYRASDGTAAAARPDPLAASWTALPGRGRRPSTISCCSRWLTRSDDTRSPRRRRKAGGKHGGRGGGGADMGQLIRYPLAQDTGAVAGMRRAGSAHDTVSLHDRSEPAGPPAPDPVELAVRRTEAQAEAARQQGFHDGYRAGFLQGELDGEREGAPLRARLQDLLAALPGQQQQAWDRVEALAVPVVMAALVRLVGSLSVSTEFVRASVCEALAQVGRDEDCVLHLHPADLDALQRTLEPMLADRPRLGLQADPGVTGGGCVIGTARGDIDAQWTVQLARLGMALAGRAA</sequence>
<gene>
    <name evidence="10" type="ORF">DAI18_14820</name>
</gene>
<keyword evidence="11" id="KW-1185">Reference proteome</keyword>
<dbReference type="GO" id="GO:0044781">
    <property type="term" value="P:bacterial-type flagellum organization"/>
    <property type="evidence" value="ECO:0007669"/>
    <property type="project" value="UniProtKB-KW"/>
</dbReference>
<feature type="region of interest" description="Disordered" evidence="8">
    <location>
        <begin position="128"/>
        <end position="176"/>
    </location>
</feature>
<dbReference type="Proteomes" id="UP000244173">
    <property type="component" value="Chromosome"/>
</dbReference>
<dbReference type="PANTHER" id="PTHR34982:SF1">
    <property type="entry name" value="FLAGELLAR ASSEMBLY PROTEIN FLIH"/>
    <property type="match status" value="1"/>
</dbReference>
<dbReference type="PANTHER" id="PTHR34982">
    <property type="entry name" value="YOP PROTEINS TRANSLOCATION PROTEIN L"/>
    <property type="match status" value="1"/>
</dbReference>
<comment type="similarity">
    <text evidence="2">Belongs to the FliH family.</text>
</comment>
<evidence type="ECO:0000256" key="4">
    <source>
        <dbReference type="ARBA" id="ARBA00022448"/>
    </source>
</evidence>
<evidence type="ECO:0000256" key="6">
    <source>
        <dbReference type="ARBA" id="ARBA00022927"/>
    </source>
</evidence>
<evidence type="ECO:0000313" key="10">
    <source>
        <dbReference type="EMBL" id="AVY95175.1"/>
    </source>
</evidence>
<name>A0A2S0PCV5_9NEIS</name>
<dbReference type="InterPro" id="IPR051472">
    <property type="entry name" value="T3SS_Stator/FliH"/>
</dbReference>
<evidence type="ECO:0000313" key="11">
    <source>
        <dbReference type="Proteomes" id="UP000244173"/>
    </source>
</evidence>
<organism evidence="10 11">
    <name type="scientific">Microvirgula aerodenitrificans</name>
    <dbReference type="NCBI Taxonomy" id="57480"/>
    <lineage>
        <taxon>Bacteria</taxon>
        <taxon>Pseudomonadati</taxon>
        <taxon>Pseudomonadota</taxon>
        <taxon>Betaproteobacteria</taxon>
        <taxon>Neisseriales</taxon>
        <taxon>Aquaspirillaceae</taxon>
        <taxon>Microvirgula</taxon>
    </lineage>
</organism>
<dbReference type="GO" id="GO:0015031">
    <property type="term" value="P:protein transport"/>
    <property type="evidence" value="ECO:0007669"/>
    <property type="project" value="UniProtKB-KW"/>
</dbReference>
<evidence type="ECO:0000259" key="9">
    <source>
        <dbReference type="Pfam" id="PF02108"/>
    </source>
</evidence>
<evidence type="ECO:0000256" key="7">
    <source>
        <dbReference type="ARBA" id="ARBA00023225"/>
    </source>
</evidence>
<dbReference type="STRING" id="1122240.GCA_000620105_01988"/>
<evidence type="ECO:0000256" key="5">
    <source>
        <dbReference type="ARBA" id="ARBA00022795"/>
    </source>
</evidence>
<evidence type="ECO:0000256" key="2">
    <source>
        <dbReference type="ARBA" id="ARBA00006602"/>
    </source>
</evidence>
<keyword evidence="4" id="KW-0813">Transport</keyword>
<proteinExistence type="inferred from homology"/>
<dbReference type="Pfam" id="PF02108">
    <property type="entry name" value="FliH"/>
    <property type="match status" value="1"/>
</dbReference>
<dbReference type="EMBL" id="CP028519">
    <property type="protein sequence ID" value="AVY95175.1"/>
    <property type="molecule type" value="Genomic_DNA"/>
</dbReference>
<protein>
    <recommendedName>
        <fullName evidence="3">Flagellar assembly protein FliH</fullName>
    </recommendedName>
</protein>